<dbReference type="Proteomes" id="UP000198309">
    <property type="component" value="Unassembled WGS sequence"/>
</dbReference>
<dbReference type="PROSITE" id="PS51352">
    <property type="entry name" value="THIOREDOXIN_2"/>
    <property type="match status" value="1"/>
</dbReference>
<feature type="signal peptide" evidence="1">
    <location>
        <begin position="1"/>
        <end position="23"/>
    </location>
</feature>
<evidence type="ECO:0000256" key="1">
    <source>
        <dbReference type="SAM" id="SignalP"/>
    </source>
</evidence>
<reference evidence="4 5" key="2">
    <citation type="submission" date="2017-06" db="EMBL/GenBank/DDBJ databases">
        <authorList>
            <person name="Varghese N."/>
            <person name="Submissions S."/>
        </authorList>
    </citation>
    <scope>NUCLEOTIDE SEQUENCE [LARGE SCALE GENOMIC DNA]</scope>
    <source>
        <strain evidence="4 5">RLD-1</strain>
    </source>
</reference>
<feature type="domain" description="Thioredoxin" evidence="2">
    <location>
        <begin position="25"/>
        <end position="173"/>
    </location>
</feature>
<evidence type="ECO:0000313" key="6">
    <source>
        <dbReference type="Proteomes" id="UP000199693"/>
    </source>
</evidence>
<dbReference type="InterPro" id="IPR036249">
    <property type="entry name" value="Thioredoxin-like_sf"/>
</dbReference>
<dbReference type="GO" id="GO:0016209">
    <property type="term" value="F:antioxidant activity"/>
    <property type="evidence" value="ECO:0007669"/>
    <property type="project" value="InterPro"/>
</dbReference>
<feature type="chain" id="PRO_5030040779" evidence="1">
    <location>
        <begin position="24"/>
        <end position="202"/>
    </location>
</feature>
<proteinExistence type="predicted"/>
<dbReference type="EMBL" id="FZPC01000011">
    <property type="protein sequence ID" value="SNS97577.1"/>
    <property type="molecule type" value="Genomic_DNA"/>
</dbReference>
<evidence type="ECO:0000313" key="5">
    <source>
        <dbReference type="Proteomes" id="UP000198309"/>
    </source>
</evidence>
<dbReference type="Gene3D" id="3.40.30.10">
    <property type="entry name" value="Glutaredoxin"/>
    <property type="match status" value="1"/>
</dbReference>
<organism evidence="3 6">
    <name type="scientific">Pseudomonas delhiensis</name>
    <dbReference type="NCBI Taxonomy" id="366289"/>
    <lineage>
        <taxon>Bacteria</taxon>
        <taxon>Pseudomonadati</taxon>
        <taxon>Pseudomonadota</taxon>
        <taxon>Gammaproteobacteria</taxon>
        <taxon>Pseudomonadales</taxon>
        <taxon>Pseudomonadaceae</taxon>
        <taxon>Pseudomonas</taxon>
    </lineage>
</organism>
<dbReference type="PANTHER" id="PTHR43640:SF1">
    <property type="entry name" value="THIOREDOXIN-DEPENDENT PEROXIREDOXIN"/>
    <property type="match status" value="1"/>
</dbReference>
<dbReference type="InterPro" id="IPR013766">
    <property type="entry name" value="Thioredoxin_domain"/>
</dbReference>
<dbReference type="PANTHER" id="PTHR43640">
    <property type="entry name" value="OS07G0260300 PROTEIN"/>
    <property type="match status" value="1"/>
</dbReference>
<keyword evidence="1" id="KW-0732">Signal</keyword>
<dbReference type="AlphaFoldDB" id="A0A239IVE6"/>
<protein>
    <submittedName>
        <fullName evidence="3">Peroxiredoxin</fullName>
    </submittedName>
</protein>
<dbReference type="Pfam" id="PF00578">
    <property type="entry name" value="AhpC-TSA"/>
    <property type="match status" value="1"/>
</dbReference>
<dbReference type="InterPro" id="IPR000866">
    <property type="entry name" value="AhpC/TSA"/>
</dbReference>
<dbReference type="InterPro" id="IPR047262">
    <property type="entry name" value="PRX-like1"/>
</dbReference>
<dbReference type="Proteomes" id="UP000199693">
    <property type="component" value="Unassembled WGS sequence"/>
</dbReference>
<dbReference type="EMBL" id="FNEC01000029">
    <property type="protein sequence ID" value="SDK11404.1"/>
    <property type="molecule type" value="Genomic_DNA"/>
</dbReference>
<gene>
    <name evidence="3" type="ORF">SAMN05216189_102916</name>
    <name evidence="4" type="ORF">SAMN06295949_11117</name>
</gene>
<name>A0A239IVE6_9PSED</name>
<evidence type="ECO:0000313" key="4">
    <source>
        <dbReference type="EMBL" id="SNS97577.1"/>
    </source>
</evidence>
<dbReference type="SUPFAM" id="SSF52833">
    <property type="entry name" value="Thioredoxin-like"/>
    <property type="match status" value="1"/>
</dbReference>
<dbReference type="GO" id="GO:0016491">
    <property type="term" value="F:oxidoreductase activity"/>
    <property type="evidence" value="ECO:0007669"/>
    <property type="project" value="InterPro"/>
</dbReference>
<accession>A0A239IVE6</accession>
<evidence type="ECO:0000313" key="3">
    <source>
        <dbReference type="EMBL" id="SDK11404.1"/>
    </source>
</evidence>
<sequence>MKAKLLAITAFLAVSLWSAVAGAAAIVGHTAPNFTATDSNGHAVSLSSYKGKSVVLEWMNPDCPFTQEHYRSGVMQSLQQDASDTGDVWLTINTAAANSASARSAPALNAWLEEMKSSPTALLIDSGAAVAKLYGAKTTPHMFVVDPDGILIYAGAIDDKRSVALEAMKVAHNYVRAALNESLDGKPVATASTQPYCCPVEY</sequence>
<dbReference type="RefSeq" id="WP_167364831.1">
    <property type="nucleotide sequence ID" value="NZ_FNEC01000029.1"/>
</dbReference>
<reference evidence="3 6" key="1">
    <citation type="submission" date="2016-10" db="EMBL/GenBank/DDBJ databases">
        <authorList>
            <person name="de Groot N.N."/>
        </authorList>
    </citation>
    <scope>NUCLEOTIDE SEQUENCE [LARGE SCALE GENOMIC DNA]</scope>
    <source>
        <strain evidence="3 6">CCM 7361</strain>
    </source>
</reference>
<keyword evidence="5" id="KW-1185">Reference proteome</keyword>
<evidence type="ECO:0000259" key="2">
    <source>
        <dbReference type="PROSITE" id="PS51352"/>
    </source>
</evidence>